<feature type="compositionally biased region" description="Basic and acidic residues" evidence="1">
    <location>
        <begin position="1"/>
        <end position="32"/>
    </location>
</feature>
<reference evidence="2 3" key="1">
    <citation type="submission" date="2016-10" db="EMBL/GenBank/DDBJ databases">
        <authorList>
            <person name="de Groot N.N."/>
        </authorList>
    </citation>
    <scope>NUCLEOTIDE SEQUENCE [LARGE SCALE GENOMIC DNA]</scope>
    <source>
        <strain evidence="2 3">CGMCC 4.6533</strain>
    </source>
</reference>
<dbReference type="STRING" id="633440.SAMN05421869_112324"/>
<evidence type="ECO:0000313" key="2">
    <source>
        <dbReference type="EMBL" id="SDJ84412.1"/>
    </source>
</evidence>
<proteinExistence type="predicted"/>
<feature type="compositionally biased region" description="Basic and acidic residues" evidence="1">
    <location>
        <begin position="78"/>
        <end position="96"/>
    </location>
</feature>
<keyword evidence="3" id="KW-1185">Reference proteome</keyword>
<dbReference type="EMBL" id="FNDJ01000012">
    <property type="protein sequence ID" value="SDJ84412.1"/>
    <property type="molecule type" value="Genomic_DNA"/>
</dbReference>
<accession>A0A1G8X1C3</accession>
<feature type="region of interest" description="Disordered" evidence="1">
    <location>
        <begin position="1"/>
        <end position="160"/>
    </location>
</feature>
<protein>
    <submittedName>
        <fullName evidence="2">Uncharacterized protein</fullName>
    </submittedName>
</protein>
<gene>
    <name evidence="2" type="ORF">SAMN05421869_112324</name>
</gene>
<evidence type="ECO:0000256" key="1">
    <source>
        <dbReference type="SAM" id="MobiDB-lite"/>
    </source>
</evidence>
<name>A0A1G8X1C3_9ACTN</name>
<evidence type="ECO:0000313" key="3">
    <source>
        <dbReference type="Proteomes" id="UP000199202"/>
    </source>
</evidence>
<dbReference type="Proteomes" id="UP000199202">
    <property type="component" value="Unassembled WGS sequence"/>
</dbReference>
<feature type="region of interest" description="Disordered" evidence="1">
    <location>
        <begin position="254"/>
        <end position="280"/>
    </location>
</feature>
<dbReference type="AlphaFoldDB" id="A0A1G8X1C3"/>
<sequence>MRPHEDGEAHMSSDELKVPSQRGDHTKVDPAAKTDANVEDETTKGERDGRGDGYIRDESLTESDERARGEGEPGSFHGRGEDVRDRDGLRSPRADDEYAAAVPGAVSPPESGDTTYQDPYARTGGDRPAEPEPDTPGTSAGREPAYLPGATSVPGAAPAHALPEEAGLFDQDPAEVQARWRDLQASFVDDPGEAVQRADGLVGEVVESLTSSLNSRTSTLRGRWKDAEASDTEQLRLALRDYRNVLERLLTLSNQGTGLPDPNLSSQGVPGQGFSSLGMR</sequence>
<feature type="compositionally biased region" description="Basic and acidic residues" evidence="1">
    <location>
        <begin position="41"/>
        <end position="71"/>
    </location>
</feature>
<organism evidence="2 3">
    <name type="scientific">Nonomuraea jiangxiensis</name>
    <dbReference type="NCBI Taxonomy" id="633440"/>
    <lineage>
        <taxon>Bacteria</taxon>
        <taxon>Bacillati</taxon>
        <taxon>Actinomycetota</taxon>
        <taxon>Actinomycetes</taxon>
        <taxon>Streptosporangiales</taxon>
        <taxon>Streptosporangiaceae</taxon>
        <taxon>Nonomuraea</taxon>
    </lineage>
</organism>